<proteinExistence type="predicted"/>
<dbReference type="Proteomes" id="UP000233256">
    <property type="component" value="Unassembled WGS sequence"/>
</dbReference>
<organism evidence="1 2">
    <name type="scientific">Candidatus Wallbacteria bacterium HGW-Wallbacteria-1</name>
    <dbReference type="NCBI Taxonomy" id="2013854"/>
    <lineage>
        <taxon>Bacteria</taxon>
        <taxon>Candidatus Walliibacteriota</taxon>
    </lineage>
</organism>
<evidence type="ECO:0000313" key="2">
    <source>
        <dbReference type="Proteomes" id="UP000233256"/>
    </source>
</evidence>
<dbReference type="NCBIfam" id="TIGR03793">
    <property type="entry name" value="leader_NHLP"/>
    <property type="match status" value="1"/>
</dbReference>
<reference evidence="1 2" key="1">
    <citation type="journal article" date="2017" name="ISME J.">
        <title>Potential for microbial H2 and metal transformations associated with novel bacteria and archaea in deep terrestrial subsurface sediments.</title>
        <authorList>
            <person name="Hernsdorf A.W."/>
            <person name="Amano Y."/>
            <person name="Miyakawa K."/>
            <person name="Ise K."/>
            <person name="Suzuki Y."/>
            <person name="Anantharaman K."/>
            <person name="Probst A."/>
            <person name="Burstein D."/>
            <person name="Thomas B.C."/>
            <person name="Banfield J.F."/>
        </authorList>
    </citation>
    <scope>NUCLEOTIDE SEQUENCE [LARGE SCALE GENOMIC DNA]</scope>
    <source>
        <strain evidence="1">HGW-Wallbacteria-1</strain>
    </source>
</reference>
<protein>
    <recommendedName>
        <fullName evidence="3">Nitrile hydratase alpha /Thiocyanate hydrolase gamma domain-containing protein</fullName>
    </recommendedName>
</protein>
<dbReference type="GO" id="GO:0046914">
    <property type="term" value="F:transition metal ion binding"/>
    <property type="evidence" value="ECO:0007669"/>
    <property type="project" value="InterPro"/>
</dbReference>
<evidence type="ECO:0008006" key="3">
    <source>
        <dbReference type="Google" id="ProtNLM"/>
    </source>
</evidence>
<sequence length="242" mass="27228">MKGDLKMKTDFLISLSSDRDFRKKFIDSPAEFLLDAGMTEYSGKKILVHENSNVSLNYCLLPKGSDLSILKNIDSKFIEIQEKVWADNEFREKVLANPKTTLSEFFKGIPEKMNIHFFENTDSTAHIVLPALKMDNDELDDNDLELVAGGKGNVIDTIGDVADSIENLPYTIFEKFIEITLTGAGTLISFVSPVTDPVHDFMHDKIFDPISDAKDKAERRITDPLNNATNSKTFQSIWAVGW</sequence>
<dbReference type="Gene3D" id="3.90.330.10">
    <property type="entry name" value="Nitrile hydratase alpha /Thiocyanate hydrolase gamma"/>
    <property type="match status" value="1"/>
</dbReference>
<dbReference type="InterPro" id="IPR036648">
    <property type="entry name" value="CN_Hdrase_a/SCN_Hdrase_g_sf"/>
</dbReference>
<gene>
    <name evidence="1" type="ORF">CVV64_12885</name>
</gene>
<dbReference type="AlphaFoldDB" id="A0A2N1PMW5"/>
<name>A0A2N1PMW5_9BACT</name>
<dbReference type="GO" id="GO:0003824">
    <property type="term" value="F:catalytic activity"/>
    <property type="evidence" value="ECO:0007669"/>
    <property type="project" value="InterPro"/>
</dbReference>
<comment type="caution">
    <text evidence="1">The sequence shown here is derived from an EMBL/GenBank/DDBJ whole genome shotgun (WGS) entry which is preliminary data.</text>
</comment>
<dbReference type="EMBL" id="PGXC01000013">
    <property type="protein sequence ID" value="PKK89694.1"/>
    <property type="molecule type" value="Genomic_DNA"/>
</dbReference>
<evidence type="ECO:0000313" key="1">
    <source>
        <dbReference type="EMBL" id="PKK89694.1"/>
    </source>
</evidence>
<dbReference type="SUPFAM" id="SSF56209">
    <property type="entry name" value="Nitrile hydratase alpha chain"/>
    <property type="match status" value="1"/>
</dbReference>
<dbReference type="InterPro" id="IPR022513">
    <property type="entry name" value="TOMM_pelo"/>
</dbReference>
<accession>A0A2N1PMW5</accession>